<accession>A0ABY5DDH2</accession>
<reference evidence="2" key="1">
    <citation type="submission" date="2022-06" db="EMBL/GenBank/DDBJ databases">
        <authorList>
            <person name="Ping M."/>
        </authorList>
    </citation>
    <scope>NUCLEOTIDE SEQUENCE</scope>
    <source>
        <strain evidence="2">JCM11759T</strain>
    </source>
</reference>
<dbReference type="InterPro" id="IPR017853">
    <property type="entry name" value="GH"/>
</dbReference>
<dbReference type="Pfam" id="PF03537">
    <property type="entry name" value="Glyco_hydro_114"/>
    <property type="match status" value="1"/>
</dbReference>
<sequence>MVARTGSLVGGVLVLAVLVAGCAVDTGVSDGVLPGGGFDYQLGGAYPPAEGVTVVVRDSTAEPARGRYSVCYVNGFQTQPGDLDRWLEEAPDLLLRDGAGAPVTDPGWPDEILLDTSTGENRQRIAAVLAESVDRCADAGFDAVEFDNLDSHLRSGGALTMDDNLALAGLAVALAHDHGLDAAQKNAAEEAARGRGEAGFDFAVAESCAAWSECAAYTDAYGSENVLAVEYPEDLDGAGLTFDEVCADPAVVPRTILRDLALVDADHPGYLYERC</sequence>
<dbReference type="PROSITE" id="PS51257">
    <property type="entry name" value="PROKAR_LIPOPROTEIN"/>
    <property type="match status" value="1"/>
</dbReference>
<evidence type="ECO:0000313" key="3">
    <source>
        <dbReference type="Proteomes" id="UP001055940"/>
    </source>
</evidence>
<dbReference type="RefSeq" id="WP_254421164.1">
    <property type="nucleotide sequence ID" value="NZ_BAAAJB010000046.1"/>
</dbReference>
<organism evidence="2 3">
    <name type="scientific">Nocardiopsis exhalans</name>
    <dbReference type="NCBI Taxonomy" id="163604"/>
    <lineage>
        <taxon>Bacteria</taxon>
        <taxon>Bacillati</taxon>
        <taxon>Actinomycetota</taxon>
        <taxon>Actinomycetes</taxon>
        <taxon>Streptosporangiales</taxon>
        <taxon>Nocardiopsidaceae</taxon>
        <taxon>Nocardiopsis</taxon>
    </lineage>
</organism>
<evidence type="ECO:0000313" key="2">
    <source>
        <dbReference type="EMBL" id="USY22379.1"/>
    </source>
</evidence>
<protein>
    <submittedName>
        <fullName evidence="2">Endo alpha-1,4 polygalactosaminidase</fullName>
    </submittedName>
</protein>
<name>A0ABY5DDH2_9ACTN</name>
<proteinExistence type="predicted"/>
<dbReference type="PANTHER" id="PTHR35273:SF2">
    <property type="entry name" value="ALPHA-GALACTOSIDASE"/>
    <property type="match status" value="1"/>
</dbReference>
<dbReference type="SUPFAM" id="SSF51445">
    <property type="entry name" value="(Trans)glycosidases"/>
    <property type="match status" value="1"/>
</dbReference>
<dbReference type="Proteomes" id="UP001055940">
    <property type="component" value="Chromosome"/>
</dbReference>
<dbReference type="EMBL" id="CP099837">
    <property type="protein sequence ID" value="USY22379.1"/>
    <property type="molecule type" value="Genomic_DNA"/>
</dbReference>
<keyword evidence="3" id="KW-1185">Reference proteome</keyword>
<gene>
    <name evidence="2" type="ORF">NE857_12655</name>
</gene>
<evidence type="ECO:0000259" key="1">
    <source>
        <dbReference type="Pfam" id="PF03537"/>
    </source>
</evidence>
<feature type="domain" description="Glycoside-hydrolase family GH114 TIM-barrel" evidence="1">
    <location>
        <begin position="38"/>
        <end position="263"/>
    </location>
</feature>
<dbReference type="PANTHER" id="PTHR35273">
    <property type="entry name" value="ALPHA-1,4 POLYGALACTOSAMINIDASE, PUTATIVE (AFU_ORTHOLOGUE AFUA_3G07890)-RELATED"/>
    <property type="match status" value="1"/>
</dbReference>
<dbReference type="InterPro" id="IPR013785">
    <property type="entry name" value="Aldolase_TIM"/>
</dbReference>
<dbReference type="InterPro" id="IPR004352">
    <property type="entry name" value="GH114_TIM-barrel"/>
</dbReference>
<dbReference type="Gene3D" id="3.20.20.70">
    <property type="entry name" value="Aldolase class I"/>
    <property type="match status" value="1"/>
</dbReference>